<evidence type="ECO:0000256" key="4">
    <source>
        <dbReference type="ARBA" id="ARBA00012350"/>
    </source>
</evidence>
<dbReference type="Gene3D" id="1.50.10.20">
    <property type="match status" value="1"/>
</dbReference>
<dbReference type="GO" id="GO:0071555">
    <property type="term" value="P:cell wall organization"/>
    <property type="evidence" value="ECO:0007669"/>
    <property type="project" value="UniProtKB-KW"/>
</dbReference>
<dbReference type="EMBL" id="AE016816">
    <property type="protein sequence ID" value="AAS51026.1"/>
    <property type="molecule type" value="Genomic_DNA"/>
</dbReference>
<dbReference type="InParanoid" id="Q75CW8"/>
<dbReference type="PANTHER" id="PTHR12145">
    <property type="entry name" value="MANNAN ENDO-1,6-ALPHA-MANNOSIDASE DCW1"/>
    <property type="match status" value="1"/>
</dbReference>
<keyword evidence="5" id="KW-0336">GPI-anchor</keyword>
<dbReference type="KEGG" id="ago:AGOS_ACL202W"/>
<dbReference type="GO" id="GO:0016052">
    <property type="term" value="P:carbohydrate catabolic process"/>
    <property type="evidence" value="ECO:0007669"/>
    <property type="project" value="InterPro"/>
</dbReference>
<keyword evidence="12" id="KW-0961">Cell wall biogenesis/degradation</keyword>
<evidence type="ECO:0000256" key="13">
    <source>
        <dbReference type="ARBA" id="ARBA00054068"/>
    </source>
</evidence>
<sequence length="450" mass="50504">MYALVIFNIVLCNALDVNFNSSASICNATKLIQQGILDYYEGLRPGGRVGFFQEPYYWWMAGDVFGGMVENWYLCDNTEYKDLLTEAMVSQIGENKDYVPWHQRMVEGNDDQGIWGLLVMDAAERDFPDAPPDQAPGWLALAQAVFNTMWARWDMDNCAGGLLWQIYPWNVGYDYKNTISNGYLFQIAARLARFTGNSTYGRVAETVFDWLVDSKLVQLDNVALVLDGAHVYTNCTDFTRYEWTYNYGVVLGGCAYMYNFTNGSPVWANRLNRVLNGALLFFENGIMYERTCQDVDRCNNDQRFFKSIFTRMLALTSVLAPHTKARIEPNIRKSAEAAAKSCNGGSDGHTCGLVWRNYTWDGKAGLGEQLCALEIIQNTLIHTKRPPLTAKQGAKSKGDPAAGLNSSRYDLPIVHPPSGQKSSILTTLRSLSSSAKVHRHYASTSTRVVQ</sequence>
<keyword evidence="9" id="KW-0325">Glycoprotein</keyword>
<organism evidence="16 17">
    <name type="scientific">Eremothecium gossypii (strain ATCC 10895 / CBS 109.51 / FGSC 9923 / NRRL Y-1056)</name>
    <name type="common">Yeast</name>
    <name type="synonym">Ashbya gossypii</name>
    <dbReference type="NCBI Taxonomy" id="284811"/>
    <lineage>
        <taxon>Eukaryota</taxon>
        <taxon>Fungi</taxon>
        <taxon>Dikarya</taxon>
        <taxon>Ascomycota</taxon>
        <taxon>Saccharomycotina</taxon>
        <taxon>Saccharomycetes</taxon>
        <taxon>Saccharomycetales</taxon>
        <taxon>Saccharomycetaceae</taxon>
        <taxon>Eremothecium</taxon>
    </lineage>
</organism>
<reference evidence="16 17" key="1">
    <citation type="journal article" date="2004" name="Science">
        <title>The Ashbya gossypii genome as a tool for mapping the ancient Saccharomyces cerevisiae genome.</title>
        <authorList>
            <person name="Dietrich F.S."/>
            <person name="Voegeli S."/>
            <person name="Brachat S."/>
            <person name="Lerch A."/>
            <person name="Gates K."/>
            <person name="Steiner S."/>
            <person name="Mohr C."/>
            <person name="Pohlmann R."/>
            <person name="Luedi P."/>
            <person name="Choi S."/>
            <person name="Wing R.A."/>
            <person name="Flavier A."/>
            <person name="Gaffney T.D."/>
            <person name="Philippsen P."/>
        </authorList>
    </citation>
    <scope>NUCLEOTIDE SEQUENCE [LARGE SCALE GENOMIC DNA]</scope>
    <source>
        <strain evidence="17">ATCC 10895 / CBS 109.51 / FGSC 9923 / NRRL Y-1056</strain>
    </source>
</reference>
<dbReference type="SUPFAM" id="SSF48208">
    <property type="entry name" value="Six-hairpin glycosidases"/>
    <property type="match status" value="1"/>
</dbReference>
<dbReference type="GO" id="GO:0007117">
    <property type="term" value="P:budding cell bud growth"/>
    <property type="evidence" value="ECO:0000318"/>
    <property type="project" value="GO_Central"/>
</dbReference>
<proteinExistence type="inferred from homology"/>
<evidence type="ECO:0000256" key="10">
    <source>
        <dbReference type="ARBA" id="ARBA00023288"/>
    </source>
</evidence>
<evidence type="ECO:0000256" key="3">
    <source>
        <dbReference type="ARBA" id="ARBA00009699"/>
    </source>
</evidence>
<evidence type="ECO:0000256" key="5">
    <source>
        <dbReference type="ARBA" id="ARBA00022622"/>
    </source>
</evidence>
<evidence type="ECO:0000256" key="15">
    <source>
        <dbReference type="SAM" id="MobiDB-lite"/>
    </source>
</evidence>
<dbReference type="GeneID" id="4619313"/>
<comment type="subcellular location">
    <subcellularLocation>
        <location evidence="2">Cell membrane</location>
        <topology evidence="2">Lipid-anchor</topology>
        <topology evidence="2">GPI-anchor</topology>
    </subcellularLocation>
</comment>
<evidence type="ECO:0000256" key="1">
    <source>
        <dbReference type="ARBA" id="ARBA00001452"/>
    </source>
</evidence>
<dbReference type="eggNOG" id="ENOG502QWHG">
    <property type="taxonomic scope" value="Eukaryota"/>
</dbReference>
<dbReference type="AlphaFoldDB" id="Q75CW8"/>
<comment type="function">
    <text evidence="13">Required for normal synthesis of the cell wall.</text>
</comment>
<comment type="similarity">
    <text evidence="3 14">Belongs to the glycosyl hydrolase 76 family.</text>
</comment>
<dbReference type="InterPro" id="IPR008928">
    <property type="entry name" value="6-hairpin_glycosidase_sf"/>
</dbReference>
<evidence type="ECO:0000256" key="7">
    <source>
        <dbReference type="ARBA" id="ARBA00022801"/>
    </source>
</evidence>
<name>Q75CW8_EREGS</name>
<evidence type="ECO:0000256" key="8">
    <source>
        <dbReference type="ARBA" id="ARBA00023136"/>
    </source>
</evidence>
<dbReference type="GO" id="GO:0098552">
    <property type="term" value="C:side of membrane"/>
    <property type="evidence" value="ECO:0007669"/>
    <property type="project" value="UniProtKB-KW"/>
</dbReference>
<dbReference type="RefSeq" id="NP_983202.1">
    <property type="nucleotide sequence ID" value="NM_208555.1"/>
</dbReference>
<evidence type="ECO:0000313" key="17">
    <source>
        <dbReference type="Proteomes" id="UP000000591"/>
    </source>
</evidence>
<keyword evidence="8" id="KW-0472">Membrane</keyword>
<keyword evidence="7 14" id="KW-0378">Hydrolase</keyword>
<dbReference type="Proteomes" id="UP000000591">
    <property type="component" value="Chromosome III"/>
</dbReference>
<dbReference type="InterPro" id="IPR005198">
    <property type="entry name" value="Glyco_hydro_76"/>
</dbReference>
<dbReference type="CAZy" id="GH76">
    <property type="family name" value="Glycoside Hydrolase Family 76"/>
</dbReference>
<dbReference type="OMA" id="WWEAGEM"/>
<dbReference type="GO" id="GO:0005886">
    <property type="term" value="C:plasma membrane"/>
    <property type="evidence" value="ECO:0007669"/>
    <property type="project" value="UniProtKB-SubCell"/>
</dbReference>
<evidence type="ECO:0000256" key="12">
    <source>
        <dbReference type="ARBA" id="ARBA00023316"/>
    </source>
</evidence>
<evidence type="ECO:0000256" key="2">
    <source>
        <dbReference type="ARBA" id="ARBA00004609"/>
    </source>
</evidence>
<dbReference type="GO" id="GO:0008496">
    <property type="term" value="F:mannan endo-1,6-alpha-mannosidase activity"/>
    <property type="evidence" value="ECO:0007669"/>
    <property type="project" value="UniProtKB-UniRule"/>
</dbReference>
<dbReference type="GO" id="GO:0009272">
    <property type="term" value="P:fungal-type cell wall biogenesis"/>
    <property type="evidence" value="ECO:0000318"/>
    <property type="project" value="GO_Central"/>
</dbReference>
<evidence type="ECO:0000256" key="14">
    <source>
        <dbReference type="PIRNR" id="PIRNR016302"/>
    </source>
</evidence>
<feature type="region of interest" description="Disordered" evidence="15">
    <location>
        <begin position="387"/>
        <end position="407"/>
    </location>
</feature>
<dbReference type="PIRSF" id="PIRSF016302">
    <property type="entry name" value="Man_a_manosd"/>
    <property type="match status" value="1"/>
</dbReference>
<dbReference type="Pfam" id="PF03663">
    <property type="entry name" value="Glyco_hydro_76"/>
    <property type="match status" value="1"/>
</dbReference>
<dbReference type="EC" id="3.2.1.101" evidence="4 14"/>
<keyword evidence="6" id="KW-0732">Signal</keyword>
<evidence type="ECO:0000256" key="11">
    <source>
        <dbReference type="ARBA" id="ARBA00023295"/>
    </source>
</evidence>
<protein>
    <recommendedName>
        <fullName evidence="4 14">Mannan endo-1,6-alpha-mannosidase</fullName>
        <ecNumber evidence="4 14">3.2.1.101</ecNumber>
    </recommendedName>
</protein>
<reference evidence="17" key="2">
    <citation type="journal article" date="2013" name="G3 (Bethesda)">
        <title>Genomes of Ashbya fungi isolated from insects reveal four mating-type loci, numerous translocations, lack of transposons, and distinct gene duplications.</title>
        <authorList>
            <person name="Dietrich F.S."/>
            <person name="Voegeli S."/>
            <person name="Kuo S."/>
            <person name="Philippsen P."/>
        </authorList>
    </citation>
    <scope>GENOME REANNOTATION</scope>
    <source>
        <strain evidence="17">ATCC 10895 / CBS 109.51 / FGSC 9923 / NRRL Y-1056</strain>
    </source>
</reference>
<dbReference type="FunFam" id="1.50.10.20:FF:000006">
    <property type="entry name" value="Mannan endo-1,6-alpha-mannosidase"/>
    <property type="match status" value="1"/>
</dbReference>
<dbReference type="HOGENOM" id="CLU_025694_1_1_1"/>
<dbReference type="STRING" id="284811.Q75CW8"/>
<comment type="catalytic activity">
    <reaction evidence="1 14">
        <text>Random hydrolysis of (1-&gt;6)-alpha-D-mannosidic linkages in unbranched (1-&gt;6)-mannans.</text>
        <dbReference type="EC" id="3.2.1.101"/>
    </reaction>
</comment>
<evidence type="ECO:0000256" key="6">
    <source>
        <dbReference type="ARBA" id="ARBA00022729"/>
    </source>
</evidence>
<dbReference type="OrthoDB" id="4187847at2759"/>
<evidence type="ECO:0000256" key="9">
    <source>
        <dbReference type="ARBA" id="ARBA00023180"/>
    </source>
</evidence>
<evidence type="ECO:0000313" key="16">
    <source>
        <dbReference type="EMBL" id="AAS51026.1"/>
    </source>
</evidence>
<keyword evidence="11 14" id="KW-0326">Glycosidase</keyword>
<keyword evidence="17" id="KW-1185">Reference proteome</keyword>
<keyword evidence="10" id="KW-0449">Lipoprotein</keyword>
<dbReference type="InterPro" id="IPR014480">
    <property type="entry name" value="Mannan-1_6-alpha_mannosidase"/>
</dbReference>
<accession>Q75CW8</accession>
<gene>
    <name evidence="16" type="ORF">AGOS_ACL202W</name>
</gene>
<dbReference type="PANTHER" id="PTHR12145:SF21">
    <property type="entry name" value="MANNAN ENDO-1,6-ALPHA-MANNOSIDASE DFG5"/>
    <property type="match status" value="1"/>
</dbReference>